<feature type="domain" description="Formyl transferase C-terminal" evidence="3">
    <location>
        <begin position="119"/>
        <end position="228"/>
    </location>
</feature>
<dbReference type="InterPro" id="IPR005793">
    <property type="entry name" value="Formyl_trans_C"/>
</dbReference>
<dbReference type="InterPro" id="IPR011034">
    <property type="entry name" value="Formyl_transferase-like_C_sf"/>
</dbReference>
<dbReference type="OrthoDB" id="10268103at2759"/>
<comment type="caution">
    <text evidence="4">The sequence shown here is derived from an EMBL/GenBank/DDBJ whole genome shotgun (WGS) entry which is preliminary data.</text>
</comment>
<dbReference type="PANTHER" id="PTHR11138">
    <property type="entry name" value="METHIONYL-TRNA FORMYLTRANSFERASE"/>
    <property type="match status" value="1"/>
</dbReference>
<dbReference type="PANTHER" id="PTHR11138:SF5">
    <property type="entry name" value="METHIONYL-TRNA FORMYLTRANSFERASE, MITOCHONDRIAL"/>
    <property type="match status" value="1"/>
</dbReference>
<name>A0A9W8LUH3_9FUNG</name>
<keyword evidence="5" id="KW-1185">Reference proteome</keyword>
<evidence type="ECO:0000313" key="5">
    <source>
        <dbReference type="Proteomes" id="UP001140094"/>
    </source>
</evidence>
<dbReference type="GO" id="GO:0005739">
    <property type="term" value="C:mitochondrion"/>
    <property type="evidence" value="ECO:0007669"/>
    <property type="project" value="TreeGrafter"/>
</dbReference>
<evidence type="ECO:0008006" key="6">
    <source>
        <dbReference type="Google" id="ProtNLM"/>
    </source>
</evidence>
<protein>
    <recommendedName>
        <fullName evidence="6">Methionyl-tRNA formyltransferase</fullName>
    </recommendedName>
</protein>
<dbReference type="Pfam" id="PF00551">
    <property type="entry name" value="Formyl_trans_N"/>
    <property type="match status" value="1"/>
</dbReference>
<gene>
    <name evidence="4" type="ORF">H4R20_000098</name>
</gene>
<accession>A0A9W8LUH3</accession>
<dbReference type="Pfam" id="PF02911">
    <property type="entry name" value="Formyl_trans_C"/>
    <property type="match status" value="1"/>
</dbReference>
<reference evidence="4" key="1">
    <citation type="submission" date="2022-07" db="EMBL/GenBank/DDBJ databases">
        <title>Phylogenomic reconstructions and comparative analyses of Kickxellomycotina fungi.</title>
        <authorList>
            <person name="Reynolds N.K."/>
            <person name="Stajich J.E."/>
            <person name="Barry K."/>
            <person name="Grigoriev I.V."/>
            <person name="Crous P."/>
            <person name="Smith M.E."/>
        </authorList>
    </citation>
    <scope>NUCLEOTIDE SEQUENCE</scope>
    <source>
        <strain evidence="4">NRRL 1565</strain>
    </source>
</reference>
<dbReference type="SUPFAM" id="SSF53328">
    <property type="entry name" value="Formyltransferase"/>
    <property type="match status" value="1"/>
</dbReference>
<dbReference type="AlphaFoldDB" id="A0A9W8LUH3"/>
<dbReference type="Gene3D" id="3.40.50.12230">
    <property type="match status" value="1"/>
</dbReference>
<feature type="domain" description="Formyl transferase N-terminal" evidence="2">
    <location>
        <begin position="2"/>
        <end position="79"/>
    </location>
</feature>
<dbReference type="Proteomes" id="UP001140094">
    <property type="component" value="Unassembled WGS sequence"/>
</dbReference>
<dbReference type="InterPro" id="IPR002376">
    <property type="entry name" value="Formyl_transf_N"/>
</dbReference>
<dbReference type="GO" id="GO:0004479">
    <property type="term" value="F:methionyl-tRNA formyltransferase activity"/>
    <property type="evidence" value="ECO:0007669"/>
    <property type="project" value="TreeGrafter"/>
</dbReference>
<dbReference type="InterPro" id="IPR036477">
    <property type="entry name" value="Formyl_transf_N_sf"/>
</dbReference>
<proteinExistence type="predicted"/>
<evidence type="ECO:0000259" key="3">
    <source>
        <dbReference type="Pfam" id="PF02911"/>
    </source>
</evidence>
<dbReference type="SUPFAM" id="SSF50486">
    <property type="entry name" value="FMT C-terminal domain-like"/>
    <property type="match status" value="1"/>
</dbReference>
<evidence type="ECO:0000259" key="2">
    <source>
        <dbReference type="Pfam" id="PF00551"/>
    </source>
</evidence>
<sequence length="266" mass="30176">MILPERLAKSFTMGMLHVHPSLLPRHRGQTAIQTAILKDDESTGVTISEYSFQRICGGKILAQVPYKLNRTSKFSEVQQILGQLGGDLLGMALDHLAYLRAHAIVQDESRATYARPYTDDDMKIVWEKMSAADIYRRFRAFYGQMSVHTIWRKKTKMHKLILLNMYVPDPDVPLMSMDFYKHAPGSMFFLNKVPYLEVPCVDGGRIHLLDLLVAGRTPKTALQFVNGYLLKSGALRMLTDPVEPKKRTPPFEYPAGHPLANKESID</sequence>
<feature type="region of interest" description="Disordered" evidence="1">
    <location>
        <begin position="246"/>
        <end position="266"/>
    </location>
</feature>
<evidence type="ECO:0000313" key="4">
    <source>
        <dbReference type="EMBL" id="KAJ2809478.1"/>
    </source>
</evidence>
<dbReference type="EMBL" id="JANBUO010000002">
    <property type="protein sequence ID" value="KAJ2809478.1"/>
    <property type="molecule type" value="Genomic_DNA"/>
</dbReference>
<organism evidence="4 5">
    <name type="scientific">Coemansia guatemalensis</name>
    <dbReference type="NCBI Taxonomy" id="2761395"/>
    <lineage>
        <taxon>Eukaryota</taxon>
        <taxon>Fungi</taxon>
        <taxon>Fungi incertae sedis</taxon>
        <taxon>Zoopagomycota</taxon>
        <taxon>Kickxellomycotina</taxon>
        <taxon>Kickxellomycetes</taxon>
        <taxon>Kickxellales</taxon>
        <taxon>Kickxellaceae</taxon>
        <taxon>Coemansia</taxon>
    </lineage>
</organism>
<evidence type="ECO:0000256" key="1">
    <source>
        <dbReference type="SAM" id="MobiDB-lite"/>
    </source>
</evidence>